<dbReference type="Proteomes" id="UP000199199">
    <property type="component" value="Unassembled WGS sequence"/>
</dbReference>
<evidence type="ECO:0000256" key="1">
    <source>
        <dbReference type="SAM" id="MobiDB-lite"/>
    </source>
</evidence>
<evidence type="ECO:0008006" key="4">
    <source>
        <dbReference type="Google" id="ProtNLM"/>
    </source>
</evidence>
<dbReference type="EMBL" id="FOZS01000002">
    <property type="protein sequence ID" value="SFS79118.1"/>
    <property type="molecule type" value="Genomic_DNA"/>
</dbReference>
<keyword evidence="3" id="KW-1185">Reference proteome</keyword>
<evidence type="ECO:0000313" key="3">
    <source>
        <dbReference type="Proteomes" id="UP000199199"/>
    </source>
</evidence>
<dbReference type="InterPro" id="IPR011991">
    <property type="entry name" value="ArsR-like_HTH"/>
</dbReference>
<dbReference type="SUPFAM" id="SSF46785">
    <property type="entry name" value="Winged helix' DNA-binding domain"/>
    <property type="match status" value="1"/>
</dbReference>
<dbReference type="CDD" id="cd00090">
    <property type="entry name" value="HTH_ARSR"/>
    <property type="match status" value="1"/>
</dbReference>
<organism evidence="2 3">
    <name type="scientific">Halostagnicola kamekurae</name>
    <dbReference type="NCBI Taxonomy" id="619731"/>
    <lineage>
        <taxon>Archaea</taxon>
        <taxon>Methanobacteriati</taxon>
        <taxon>Methanobacteriota</taxon>
        <taxon>Stenosarchaea group</taxon>
        <taxon>Halobacteria</taxon>
        <taxon>Halobacteriales</taxon>
        <taxon>Natrialbaceae</taxon>
        <taxon>Halostagnicola</taxon>
    </lineage>
</organism>
<dbReference type="InterPro" id="IPR036390">
    <property type="entry name" value="WH_DNA-bd_sf"/>
</dbReference>
<reference evidence="3" key="1">
    <citation type="submission" date="2016-10" db="EMBL/GenBank/DDBJ databases">
        <authorList>
            <person name="Varghese N."/>
            <person name="Submissions S."/>
        </authorList>
    </citation>
    <scope>NUCLEOTIDE SEQUENCE [LARGE SCALE GENOMIC DNA]</scope>
    <source>
        <strain evidence="3">DSM 22427</strain>
    </source>
</reference>
<accession>A0A1I6SQR2</accession>
<name>A0A1I6SQR2_9EURY</name>
<dbReference type="OrthoDB" id="240032at2157"/>
<dbReference type="InterPro" id="IPR055766">
    <property type="entry name" value="DUF7342"/>
</dbReference>
<dbReference type="RefSeq" id="WP_092905240.1">
    <property type="nucleotide sequence ID" value="NZ_FOZS01000002.1"/>
</dbReference>
<evidence type="ECO:0000313" key="2">
    <source>
        <dbReference type="EMBL" id="SFS79118.1"/>
    </source>
</evidence>
<dbReference type="Gene3D" id="1.10.10.10">
    <property type="entry name" value="Winged helix-like DNA-binding domain superfamily/Winged helix DNA-binding domain"/>
    <property type="match status" value="1"/>
</dbReference>
<feature type="region of interest" description="Disordered" evidence="1">
    <location>
        <begin position="171"/>
        <end position="203"/>
    </location>
</feature>
<proteinExistence type="predicted"/>
<protein>
    <recommendedName>
        <fullName evidence="4">Helix-turn-helix domain-containing protein</fullName>
    </recommendedName>
</protein>
<sequence length="203" mass="22422">MTEHENPGAWDGDVNEAVLEEWIDSTTKFERVREVLLSTTTPQYAKEIGERARVSEPTARKHLEALAASGFGDVVTTGRGKRYKRSRQTVAMQRISDTHQSLSREELTEGIKELRGQIRTYQNEFEASDPDDLAFQIESDEADAWETVTAWRAAETDLDIAKAALALYDFDPDAGTGDGNSPENDDTSTSRGAFSDSTGNVSV</sequence>
<dbReference type="AlphaFoldDB" id="A0A1I6SQR2"/>
<feature type="compositionally biased region" description="Polar residues" evidence="1">
    <location>
        <begin position="179"/>
        <end position="203"/>
    </location>
</feature>
<dbReference type="Pfam" id="PF24033">
    <property type="entry name" value="DUF7342"/>
    <property type="match status" value="1"/>
</dbReference>
<dbReference type="InterPro" id="IPR036388">
    <property type="entry name" value="WH-like_DNA-bd_sf"/>
</dbReference>
<gene>
    <name evidence="2" type="ORF">SAMN04488556_2842</name>
</gene>